<evidence type="ECO:0000256" key="11">
    <source>
        <dbReference type="ARBA" id="ARBA00023136"/>
    </source>
</evidence>
<organism evidence="14 15">
    <name type="scientific">Candida oxycetoniae</name>
    <dbReference type="NCBI Taxonomy" id="497107"/>
    <lineage>
        <taxon>Eukaryota</taxon>
        <taxon>Fungi</taxon>
        <taxon>Dikarya</taxon>
        <taxon>Ascomycota</taxon>
        <taxon>Saccharomycotina</taxon>
        <taxon>Pichiomycetes</taxon>
        <taxon>Debaryomycetaceae</taxon>
        <taxon>Candida/Lodderomyces clade</taxon>
        <taxon>Candida</taxon>
    </lineage>
</organism>
<keyword evidence="7" id="KW-0653">Protein transport</keyword>
<evidence type="ECO:0000256" key="13">
    <source>
        <dbReference type="SAM" id="Phobius"/>
    </source>
</evidence>
<keyword evidence="11 13" id="KW-0472">Membrane</keyword>
<keyword evidence="5 13" id="KW-0812">Transmembrane</keyword>
<sequence>MPAVETRTHPGNEYHRIFNKVYNKRLKYVLNVNIILSVLMVTALDAPFRSISWNGFLIAILLKVPIFFIALGMIRQARKKFSTVEYSVHKTLGSQIYYSIISKQFIRITLFYAIAAISIYGVFIFHLPFTYDYYLISKEYRKSPLLNDAWVFYWYSPLMLAAYYSASQLIFQRNRLKFEIGHSRKSPEKTLFSHISQAIGNAFGLNLIFTLANPVFYWFIKPYLYKSLLLLSLFGIDTSTPASNTSISTYCKESFLAYIVLLSWELVNHVFDVYATIGCLDGKKPISTYSEDPLRCLLAGLRDVSRKHQISRLTAFQELAYIATSNDREGIKLRLALFSSKKKVNLWPDFYEECALVIREVSERINYRSSSDIKELKNLRKSLEGDLITGFKQNKEDDNIFGNSYALPKEKSKGQMHKPVSSSSNKFVEIWEKEIAAALRTILGKYTTEKFWKKKGFILKRINNNIAEAKQSFLDSRIGKLFRITLKRDCESRVRNPINFGNSIIAICNILQHSVEDDLYGTINPSDIAATLNLLEQSIRASTNYTDYPPESVFINDDTNPKQSLIFLLRNLAMHEFYELCLQFNSQLNDLNLTQKTYKLAKWVIDIAIADRQQVERKYT</sequence>
<keyword evidence="6" id="KW-0509">mRNA transport</keyword>
<dbReference type="GO" id="GO:0031965">
    <property type="term" value="C:nuclear membrane"/>
    <property type="evidence" value="ECO:0007669"/>
    <property type="project" value="UniProtKB-SubCell"/>
</dbReference>
<keyword evidence="4" id="KW-0813">Transport</keyword>
<comment type="subcellular location">
    <subcellularLocation>
        <location evidence="1">Nucleus membrane</location>
        <topology evidence="1">Multi-pass membrane protein</topology>
    </subcellularLocation>
    <subcellularLocation>
        <location evidence="2">Nucleus</location>
        <location evidence="2">Nuclear pore complex</location>
    </subcellularLocation>
</comment>
<feature type="transmembrane region" description="Helical" evidence="13">
    <location>
        <begin position="151"/>
        <end position="171"/>
    </location>
</feature>
<evidence type="ECO:0000313" key="15">
    <source>
        <dbReference type="Proteomes" id="UP001202479"/>
    </source>
</evidence>
<keyword evidence="10" id="KW-0906">Nuclear pore complex</keyword>
<keyword evidence="8 13" id="KW-1133">Transmembrane helix</keyword>
<dbReference type="GeneID" id="73377716"/>
<keyword evidence="12" id="KW-0539">Nucleus</keyword>
<evidence type="ECO:0000256" key="8">
    <source>
        <dbReference type="ARBA" id="ARBA00022989"/>
    </source>
</evidence>
<evidence type="ECO:0000256" key="3">
    <source>
        <dbReference type="ARBA" id="ARBA00005760"/>
    </source>
</evidence>
<dbReference type="GO" id="GO:0070631">
    <property type="term" value="P:spindle pole body localization"/>
    <property type="evidence" value="ECO:0007669"/>
    <property type="project" value="TreeGrafter"/>
</dbReference>
<feature type="transmembrane region" description="Helical" evidence="13">
    <location>
        <begin position="191"/>
        <end position="209"/>
    </location>
</feature>
<dbReference type="AlphaFoldDB" id="A0AAI9T2B7"/>
<comment type="caution">
    <text evidence="14">The sequence shown here is derived from an EMBL/GenBank/DDBJ whole genome shotgun (WGS) entry which is preliminary data.</text>
</comment>
<dbReference type="PANTHER" id="PTHR13269:SF6">
    <property type="entry name" value="NUCLEOPORIN NDC1"/>
    <property type="match status" value="1"/>
</dbReference>
<dbReference type="GO" id="GO:0051028">
    <property type="term" value="P:mRNA transport"/>
    <property type="evidence" value="ECO:0007669"/>
    <property type="project" value="UniProtKB-KW"/>
</dbReference>
<name>A0AAI9T2B7_9ASCO</name>
<evidence type="ECO:0000256" key="10">
    <source>
        <dbReference type="ARBA" id="ARBA00023132"/>
    </source>
</evidence>
<dbReference type="GO" id="GO:0006999">
    <property type="term" value="P:nuclear pore organization"/>
    <property type="evidence" value="ECO:0007669"/>
    <property type="project" value="TreeGrafter"/>
</dbReference>
<evidence type="ECO:0000256" key="4">
    <source>
        <dbReference type="ARBA" id="ARBA00022448"/>
    </source>
</evidence>
<comment type="similarity">
    <text evidence="3">Belongs to the NDC1 family.</text>
</comment>
<dbReference type="GO" id="GO:0015031">
    <property type="term" value="P:protein transport"/>
    <property type="evidence" value="ECO:0007669"/>
    <property type="project" value="UniProtKB-KW"/>
</dbReference>
<dbReference type="EMBL" id="JAHUZD010000017">
    <property type="protein sequence ID" value="KAI3407111.2"/>
    <property type="molecule type" value="Genomic_DNA"/>
</dbReference>
<evidence type="ECO:0000256" key="12">
    <source>
        <dbReference type="ARBA" id="ARBA00023242"/>
    </source>
</evidence>
<feature type="transmembrane region" description="Helical" evidence="13">
    <location>
        <begin position="26"/>
        <end position="44"/>
    </location>
</feature>
<accession>A0AAI9T2B7</accession>
<evidence type="ECO:0000256" key="1">
    <source>
        <dbReference type="ARBA" id="ARBA00004232"/>
    </source>
</evidence>
<dbReference type="Proteomes" id="UP001202479">
    <property type="component" value="Unassembled WGS sequence"/>
</dbReference>
<dbReference type="PANTHER" id="PTHR13269">
    <property type="entry name" value="NUCLEOPORIN NDC1"/>
    <property type="match status" value="1"/>
</dbReference>
<keyword evidence="15" id="KW-1185">Reference proteome</keyword>
<proteinExistence type="inferred from homology"/>
<reference evidence="14" key="1">
    <citation type="journal article" date="2022" name="DNA Res.">
        <title>Genome analysis of five recently described species of the CUG-Ser clade uncovers Candida theae as a new hybrid lineage with pathogenic potential in the Candida parapsilosis species complex.</title>
        <authorList>
            <person name="Mixao V."/>
            <person name="Del Olmo V."/>
            <person name="Hegedusova E."/>
            <person name="Saus E."/>
            <person name="Pryszcz L."/>
            <person name="Cillingova A."/>
            <person name="Nosek J."/>
            <person name="Gabaldon T."/>
        </authorList>
    </citation>
    <scope>NUCLEOTIDE SEQUENCE</scope>
    <source>
        <strain evidence="14">CBS 10844</strain>
    </source>
</reference>
<evidence type="ECO:0000256" key="6">
    <source>
        <dbReference type="ARBA" id="ARBA00022816"/>
    </source>
</evidence>
<dbReference type="GO" id="GO:0106166">
    <property type="term" value="F:spindle pole body-nuclear membrane anchor activity"/>
    <property type="evidence" value="ECO:0007669"/>
    <property type="project" value="TreeGrafter"/>
</dbReference>
<evidence type="ECO:0000256" key="7">
    <source>
        <dbReference type="ARBA" id="ARBA00022927"/>
    </source>
</evidence>
<evidence type="ECO:0000256" key="2">
    <source>
        <dbReference type="ARBA" id="ARBA00004567"/>
    </source>
</evidence>
<dbReference type="GO" id="GO:0005816">
    <property type="term" value="C:spindle pole body"/>
    <property type="evidence" value="ECO:0007669"/>
    <property type="project" value="TreeGrafter"/>
</dbReference>
<dbReference type="RefSeq" id="XP_049182856.1">
    <property type="nucleotide sequence ID" value="XM_049326955.1"/>
</dbReference>
<keyword evidence="9" id="KW-0811">Translocation</keyword>
<dbReference type="GO" id="GO:0070762">
    <property type="term" value="C:nuclear pore transmembrane ring"/>
    <property type="evidence" value="ECO:0007669"/>
    <property type="project" value="TreeGrafter"/>
</dbReference>
<evidence type="ECO:0000313" key="14">
    <source>
        <dbReference type="EMBL" id="KAI3407111.2"/>
    </source>
</evidence>
<evidence type="ECO:0000256" key="9">
    <source>
        <dbReference type="ARBA" id="ARBA00023010"/>
    </source>
</evidence>
<dbReference type="InterPro" id="IPR019049">
    <property type="entry name" value="Nucleoporin_prot_Ndc1/Nup"/>
</dbReference>
<evidence type="ECO:0000256" key="5">
    <source>
        <dbReference type="ARBA" id="ARBA00022692"/>
    </source>
</evidence>
<dbReference type="Pfam" id="PF09531">
    <property type="entry name" value="Ndc1_Nup"/>
    <property type="match status" value="1"/>
</dbReference>
<gene>
    <name evidence="14" type="ORF">KGF56_000099</name>
</gene>
<feature type="transmembrane region" description="Helical" evidence="13">
    <location>
        <begin position="56"/>
        <end position="74"/>
    </location>
</feature>
<feature type="transmembrane region" description="Helical" evidence="13">
    <location>
        <begin position="110"/>
        <end position="131"/>
    </location>
</feature>
<protein>
    <submittedName>
        <fullName evidence="14">NDC1</fullName>
    </submittedName>
</protein>